<evidence type="ECO:0000313" key="9">
    <source>
        <dbReference type="Proteomes" id="UP000002035"/>
    </source>
</evidence>
<dbReference type="InterPro" id="IPR006094">
    <property type="entry name" value="Oxid_FAD_bind_N"/>
</dbReference>
<dbReference type="InterPro" id="IPR050416">
    <property type="entry name" value="FAD-linked_Oxidoreductase"/>
</dbReference>
<dbReference type="Gene3D" id="3.30.43.10">
    <property type="entry name" value="Uridine Diphospho-n-acetylenolpyruvylglucosamine Reductase, domain 2"/>
    <property type="match status" value="1"/>
</dbReference>
<dbReference type="Pfam" id="PF01565">
    <property type="entry name" value="FAD_binding_4"/>
    <property type="match status" value="1"/>
</dbReference>
<name>C5FDB7_ARTOC</name>
<dbReference type="VEuPathDB" id="FungiDB:MCYG_00779"/>
<feature type="domain" description="FAD-binding PCMH-type" evidence="7">
    <location>
        <begin position="52"/>
        <end position="222"/>
    </location>
</feature>
<evidence type="ECO:0000256" key="2">
    <source>
        <dbReference type="ARBA" id="ARBA00005466"/>
    </source>
</evidence>
<comment type="cofactor">
    <cofactor evidence="1">
        <name>FAD</name>
        <dbReference type="ChEBI" id="CHEBI:57692"/>
    </cofactor>
</comment>
<accession>C5FDB7</accession>
<sequence>MLLLTFVWILPVLNLLVRGFSLEDVSGELGPQLSKSALITKNGEKFARWSEYHAPSPGVVVSVASEEDVARTVQYCIKYDIQFFAQAGAHGFTTTLDVPPDGILINLRQLNSATFNDDKTEVIVGGGILISEVIEAASSNNALVATGNCNCVGAIGAILGGGYGNLMGMYGFGVDNILSLNVVSGDGILQTVTVGDDLFWALCGAGPNFGIVTSARMKAYPVEPSGQYAWLGALTFTGDKIQAVIKAINELTLKPEMNIFIYLLDARAPGNMPTVVVTPFYYGTEAEGRAAFASILDIGPTLDTTSRTHYTHWNDGAESSCVKGGRKPSYCAGLAELVPETWKQVWDDYVTWVSSNNGSARNSTVILEAYSMGKARSFPTNSSSVPWRDRIRFNVLIFPWYEDKSIDSAAEFYGLSTRRLILSTSSLDPPATYVNFAYGDEDPSEIYGHHLPRLQKIKAEQDPNNIFDQSFQIKTGY</sequence>
<evidence type="ECO:0000256" key="1">
    <source>
        <dbReference type="ARBA" id="ARBA00001974"/>
    </source>
</evidence>
<dbReference type="InterPro" id="IPR036318">
    <property type="entry name" value="FAD-bd_PCMH-like_sf"/>
</dbReference>
<dbReference type="InterPro" id="IPR016169">
    <property type="entry name" value="FAD-bd_PCMH_sub2"/>
</dbReference>
<dbReference type="InterPro" id="IPR016166">
    <property type="entry name" value="FAD-bd_PCMH"/>
</dbReference>
<protein>
    <submittedName>
        <fullName evidence="8">FAD binding domain-containing protein</fullName>
    </submittedName>
</protein>
<dbReference type="OMA" id="THYTHWN"/>
<feature type="chain" id="PRO_5002950108" evidence="6">
    <location>
        <begin position="20"/>
        <end position="477"/>
    </location>
</feature>
<dbReference type="STRING" id="554155.C5FDB7"/>
<evidence type="ECO:0000256" key="3">
    <source>
        <dbReference type="ARBA" id="ARBA00022630"/>
    </source>
</evidence>
<keyword evidence="9" id="KW-1185">Reference proteome</keyword>
<keyword evidence="3" id="KW-0285">Flavoprotein</keyword>
<dbReference type="PROSITE" id="PS51387">
    <property type="entry name" value="FAD_PCMH"/>
    <property type="match status" value="1"/>
</dbReference>
<dbReference type="EMBL" id="DS995701">
    <property type="protein sequence ID" value="EEQ27891.1"/>
    <property type="molecule type" value="Genomic_DNA"/>
</dbReference>
<dbReference type="OrthoDB" id="415825at2759"/>
<dbReference type="Gene3D" id="3.40.462.20">
    <property type="match status" value="1"/>
</dbReference>
<evidence type="ECO:0000256" key="4">
    <source>
        <dbReference type="ARBA" id="ARBA00022827"/>
    </source>
</evidence>
<dbReference type="AlphaFoldDB" id="C5FDB7"/>
<dbReference type="Gene3D" id="3.30.465.10">
    <property type="match status" value="1"/>
</dbReference>
<gene>
    <name evidence="8" type="ORF">MCYG_00779</name>
</gene>
<dbReference type="GO" id="GO:0016491">
    <property type="term" value="F:oxidoreductase activity"/>
    <property type="evidence" value="ECO:0007669"/>
    <property type="project" value="UniProtKB-KW"/>
</dbReference>
<proteinExistence type="inferred from homology"/>
<dbReference type="HOGENOM" id="CLU_018354_0_2_1"/>
<dbReference type="PANTHER" id="PTHR42973:SF39">
    <property type="entry name" value="FAD-BINDING PCMH-TYPE DOMAIN-CONTAINING PROTEIN"/>
    <property type="match status" value="1"/>
</dbReference>
<evidence type="ECO:0000313" key="8">
    <source>
        <dbReference type="EMBL" id="EEQ27891.1"/>
    </source>
</evidence>
<keyword evidence="4" id="KW-0274">FAD</keyword>
<dbReference type="InterPro" id="IPR012951">
    <property type="entry name" value="BBE"/>
</dbReference>
<evidence type="ECO:0000256" key="5">
    <source>
        <dbReference type="ARBA" id="ARBA00023002"/>
    </source>
</evidence>
<dbReference type="InterPro" id="IPR016167">
    <property type="entry name" value="FAD-bd_PCMH_sub1"/>
</dbReference>
<feature type="signal peptide" evidence="6">
    <location>
        <begin position="1"/>
        <end position="19"/>
    </location>
</feature>
<dbReference type="eggNOG" id="ENOG502RGYQ">
    <property type="taxonomic scope" value="Eukaryota"/>
</dbReference>
<dbReference type="GeneID" id="9226604"/>
<organism evidence="8 9">
    <name type="scientific">Arthroderma otae (strain ATCC MYA-4605 / CBS 113480)</name>
    <name type="common">Microsporum canis</name>
    <dbReference type="NCBI Taxonomy" id="554155"/>
    <lineage>
        <taxon>Eukaryota</taxon>
        <taxon>Fungi</taxon>
        <taxon>Dikarya</taxon>
        <taxon>Ascomycota</taxon>
        <taxon>Pezizomycotina</taxon>
        <taxon>Eurotiomycetes</taxon>
        <taxon>Eurotiomycetidae</taxon>
        <taxon>Onygenales</taxon>
        <taxon>Arthrodermataceae</taxon>
        <taxon>Microsporum</taxon>
    </lineage>
</organism>
<keyword evidence="5" id="KW-0560">Oxidoreductase</keyword>
<evidence type="ECO:0000256" key="6">
    <source>
        <dbReference type="SAM" id="SignalP"/>
    </source>
</evidence>
<evidence type="ECO:0000259" key="7">
    <source>
        <dbReference type="PROSITE" id="PS51387"/>
    </source>
</evidence>
<comment type="similarity">
    <text evidence="2">Belongs to the oxygen-dependent FAD-linked oxidoreductase family.</text>
</comment>
<dbReference type="SUPFAM" id="SSF56176">
    <property type="entry name" value="FAD-binding/transporter-associated domain-like"/>
    <property type="match status" value="1"/>
</dbReference>
<dbReference type="Proteomes" id="UP000002035">
    <property type="component" value="Unassembled WGS sequence"/>
</dbReference>
<dbReference type="GO" id="GO:0071949">
    <property type="term" value="F:FAD binding"/>
    <property type="evidence" value="ECO:0007669"/>
    <property type="project" value="InterPro"/>
</dbReference>
<reference evidence="9" key="1">
    <citation type="journal article" date="2012" name="MBio">
        <title>Comparative genome analysis of Trichophyton rubrum and related dermatophytes reveals candidate genes involved in infection.</title>
        <authorList>
            <person name="Martinez D.A."/>
            <person name="Oliver B.G."/>
            <person name="Graeser Y."/>
            <person name="Goldberg J.M."/>
            <person name="Li W."/>
            <person name="Martinez-Rossi N.M."/>
            <person name="Monod M."/>
            <person name="Shelest E."/>
            <person name="Barton R.C."/>
            <person name="Birch E."/>
            <person name="Brakhage A.A."/>
            <person name="Chen Z."/>
            <person name="Gurr S.J."/>
            <person name="Heiman D."/>
            <person name="Heitman J."/>
            <person name="Kosti I."/>
            <person name="Rossi A."/>
            <person name="Saif S."/>
            <person name="Samalova M."/>
            <person name="Saunders C.W."/>
            <person name="Shea T."/>
            <person name="Summerbell R.C."/>
            <person name="Xu J."/>
            <person name="Young S."/>
            <person name="Zeng Q."/>
            <person name="Birren B.W."/>
            <person name="Cuomo C.A."/>
            <person name="White T.C."/>
        </authorList>
    </citation>
    <scope>NUCLEOTIDE SEQUENCE [LARGE SCALE GENOMIC DNA]</scope>
    <source>
        <strain evidence="9">ATCC MYA-4605 / CBS 113480</strain>
    </source>
</reference>
<dbReference type="Pfam" id="PF08031">
    <property type="entry name" value="BBE"/>
    <property type="match status" value="1"/>
</dbReference>
<dbReference type="PANTHER" id="PTHR42973">
    <property type="entry name" value="BINDING OXIDOREDUCTASE, PUTATIVE (AFU_ORTHOLOGUE AFUA_1G17690)-RELATED"/>
    <property type="match status" value="1"/>
</dbReference>
<dbReference type="RefSeq" id="XP_002850675.1">
    <property type="nucleotide sequence ID" value="XM_002850629.1"/>
</dbReference>
<keyword evidence="6" id="KW-0732">Signal</keyword>